<dbReference type="Proteomes" id="UP001597187">
    <property type="component" value="Unassembled WGS sequence"/>
</dbReference>
<feature type="domain" description="Tyr recombinase" evidence="2">
    <location>
        <begin position="11"/>
        <end position="192"/>
    </location>
</feature>
<keyword evidence="1" id="KW-0233">DNA recombination</keyword>
<reference evidence="3 4" key="1">
    <citation type="journal article" date="2019" name="Int. J. Syst. Evol. Microbiol.">
        <title>The Global Catalogue of Microorganisms (GCM) 10K type strain sequencing project: providing services to taxonomists for standard genome sequencing and annotation.</title>
        <authorList>
            <consortium name="The Broad Institute Genomics Platform"/>
            <consortium name="The Broad Institute Genome Sequencing Center for Infectious Disease"/>
            <person name="Wu L."/>
            <person name="Ma J."/>
        </authorList>
    </citation>
    <scope>NUCLEOTIDE SEQUENCE [LARGE SCALE GENOMIC DNA]</scope>
    <source>
        <strain evidence="3 4">CGMCC 1.12563</strain>
    </source>
</reference>
<dbReference type="SUPFAM" id="SSF56349">
    <property type="entry name" value="DNA breaking-rejoining enzymes"/>
    <property type="match status" value="1"/>
</dbReference>
<sequence length="220" mass="25080">MRLDDYNEKDGKRVWLTAEELEQFIEAAKDPQQRVAFMLGGKAGLRRSEITSVTPNDFNHGPPGFVRVWSDYAKRDKYREAPIPTELEHIVSTLSHGEAPDEPVVDVAGTTVYRWVRRAAEAMHAETNDKGWSFLDVHDLRRSWGGHLLWNCGVLPTVVMEFGGWTDWDTFTEHYMGEITPEAAQRERGKIDYMGGESNAETDMVFTPKSPAAQQTYMRN</sequence>
<dbReference type="AlphaFoldDB" id="A0ABD6B0W5"/>
<proteinExistence type="predicted"/>
<dbReference type="Gene3D" id="1.10.443.10">
    <property type="entry name" value="Intergrase catalytic core"/>
    <property type="match status" value="1"/>
</dbReference>
<dbReference type="CDD" id="cd00397">
    <property type="entry name" value="DNA_BRE_C"/>
    <property type="match status" value="1"/>
</dbReference>
<evidence type="ECO:0000256" key="1">
    <source>
        <dbReference type="ARBA" id="ARBA00023172"/>
    </source>
</evidence>
<dbReference type="InterPro" id="IPR002104">
    <property type="entry name" value="Integrase_catalytic"/>
</dbReference>
<evidence type="ECO:0000313" key="3">
    <source>
        <dbReference type="EMBL" id="MFD1515711.1"/>
    </source>
</evidence>
<evidence type="ECO:0000259" key="2">
    <source>
        <dbReference type="PROSITE" id="PS51898"/>
    </source>
</evidence>
<organism evidence="3 4">
    <name type="scientific">Halomarina rubra</name>
    <dbReference type="NCBI Taxonomy" id="2071873"/>
    <lineage>
        <taxon>Archaea</taxon>
        <taxon>Methanobacteriati</taxon>
        <taxon>Methanobacteriota</taxon>
        <taxon>Stenosarchaea group</taxon>
        <taxon>Halobacteria</taxon>
        <taxon>Halobacteriales</taxon>
        <taxon>Natronomonadaceae</taxon>
        <taxon>Halomarina</taxon>
    </lineage>
</organism>
<gene>
    <name evidence="3" type="ORF">ACFSBT_20725</name>
</gene>
<comment type="caution">
    <text evidence="3">The sequence shown here is derived from an EMBL/GenBank/DDBJ whole genome shotgun (WGS) entry which is preliminary data.</text>
</comment>
<name>A0ABD6B0W5_9EURY</name>
<dbReference type="InterPro" id="IPR013762">
    <property type="entry name" value="Integrase-like_cat_sf"/>
</dbReference>
<dbReference type="InterPro" id="IPR011010">
    <property type="entry name" value="DNA_brk_join_enz"/>
</dbReference>
<accession>A0ABD6B0W5</accession>
<dbReference type="RefSeq" id="WP_250875646.1">
    <property type="nucleotide sequence ID" value="NZ_JALXFV010000010.1"/>
</dbReference>
<evidence type="ECO:0000313" key="4">
    <source>
        <dbReference type="Proteomes" id="UP001597187"/>
    </source>
</evidence>
<dbReference type="PROSITE" id="PS51898">
    <property type="entry name" value="TYR_RECOMBINASE"/>
    <property type="match status" value="1"/>
</dbReference>
<dbReference type="Pfam" id="PF00589">
    <property type="entry name" value="Phage_integrase"/>
    <property type="match status" value="1"/>
</dbReference>
<keyword evidence="4" id="KW-1185">Reference proteome</keyword>
<protein>
    <submittedName>
        <fullName evidence="3">Tyrosine-type recombinase/integrase</fullName>
    </submittedName>
</protein>
<dbReference type="GO" id="GO:0006310">
    <property type="term" value="P:DNA recombination"/>
    <property type="evidence" value="ECO:0007669"/>
    <property type="project" value="UniProtKB-KW"/>
</dbReference>
<dbReference type="EMBL" id="JBHUDC010000010">
    <property type="protein sequence ID" value="MFD1515711.1"/>
    <property type="molecule type" value="Genomic_DNA"/>
</dbReference>